<dbReference type="PANTHER" id="PTHR34801">
    <property type="entry name" value="EXPRESSED PROTEIN"/>
    <property type="match status" value="1"/>
</dbReference>
<accession>A1KYL9</accession>
<protein>
    <submittedName>
        <fullName evidence="1">Uncharacterized protein sbr0013</fullName>
    </submittedName>
</protein>
<sequence>MILFNFSGIRPINLGVKDSKLALYPKTLNCVNSQSSIPQFKIEPLPPISIAEFSKVIESLERANLIEETENYLYAYAEFKTKLMGYVDDAEFYLDLNENVIHVRSASRLGKFDLEVNRQRIEEIRSQL</sequence>
<dbReference type="InterPro" id="IPR010865">
    <property type="entry name" value="DUF1499"/>
</dbReference>
<dbReference type="Pfam" id="PF07386">
    <property type="entry name" value="DUF1499"/>
    <property type="match status" value="1"/>
</dbReference>
<reference evidence="1" key="1">
    <citation type="journal article" date="2008" name="BMC Evol. Biol.">
        <title>The cyanobacterial endosymbiont of the unicellular algae Rhopalodia gibba shows reductive genome evolution.</title>
        <authorList>
            <person name="Kneip C."/>
            <person name="Voss C."/>
            <person name="Lockhart P.J."/>
            <person name="Maier U.G."/>
        </authorList>
    </citation>
    <scope>NUCLEOTIDE SEQUENCE</scope>
</reference>
<gene>
    <name evidence="1" type="primary">sbr0013</name>
</gene>
<organism evidence="1">
    <name type="scientific">cyanobacterium endosymbiont of Rhopalodia gibba</name>
    <dbReference type="NCBI Taxonomy" id="309035"/>
    <lineage>
        <taxon>Bacteria</taxon>
        <taxon>Bacillati</taxon>
        <taxon>Cyanobacteriota</taxon>
    </lineage>
</organism>
<dbReference type="EMBL" id="AY728387">
    <property type="protein sequence ID" value="AAW57072.1"/>
    <property type="molecule type" value="Genomic_DNA"/>
</dbReference>
<dbReference type="PANTHER" id="PTHR34801:SF6">
    <property type="entry name" value="SLL1620 PROTEIN"/>
    <property type="match status" value="1"/>
</dbReference>
<dbReference type="AlphaFoldDB" id="A1KYL9"/>
<dbReference type="PIRSF" id="PIRSF026426">
    <property type="entry name" value="DUF1499"/>
    <property type="match status" value="1"/>
</dbReference>
<evidence type="ECO:0000313" key="1">
    <source>
        <dbReference type="EMBL" id="AAW57072.1"/>
    </source>
</evidence>
<name>A1KYL9_9CYAN</name>
<proteinExistence type="predicted"/>